<keyword evidence="1" id="KW-0472">Membrane</keyword>
<organism evidence="2 3">
    <name type="scientific">Flavisolibacter ginsenosidimutans</name>
    <dbReference type="NCBI Taxonomy" id="661481"/>
    <lineage>
        <taxon>Bacteria</taxon>
        <taxon>Pseudomonadati</taxon>
        <taxon>Bacteroidota</taxon>
        <taxon>Chitinophagia</taxon>
        <taxon>Chitinophagales</taxon>
        <taxon>Chitinophagaceae</taxon>
        <taxon>Flavisolibacter</taxon>
    </lineage>
</organism>
<dbReference type="EMBL" id="CP042433">
    <property type="protein sequence ID" value="QEC56549.1"/>
    <property type="molecule type" value="Genomic_DNA"/>
</dbReference>
<dbReference type="AlphaFoldDB" id="A0A5B8UK57"/>
<gene>
    <name evidence="2" type="ORF">FSB75_11805</name>
</gene>
<reference evidence="2 3" key="1">
    <citation type="journal article" date="2015" name="Int. J. Syst. Evol. Microbiol.">
        <title>Flavisolibacter ginsenosidimutans sp. nov., with ginsenoside-converting activity isolated from soil used for cultivating ginseng.</title>
        <authorList>
            <person name="Zhao Y."/>
            <person name="Liu Q."/>
            <person name="Kang M.S."/>
            <person name="Jin F."/>
            <person name="Yu H."/>
            <person name="Im W.T."/>
        </authorList>
    </citation>
    <scope>NUCLEOTIDE SEQUENCE [LARGE SCALE GENOMIC DNA]</scope>
    <source>
        <strain evidence="2 3">Gsoil 636</strain>
    </source>
</reference>
<evidence type="ECO:0000313" key="2">
    <source>
        <dbReference type="EMBL" id="QEC56549.1"/>
    </source>
</evidence>
<dbReference type="Proteomes" id="UP000321204">
    <property type="component" value="Chromosome"/>
</dbReference>
<feature type="transmembrane region" description="Helical" evidence="1">
    <location>
        <begin position="21"/>
        <end position="41"/>
    </location>
</feature>
<name>A0A5B8UK57_9BACT</name>
<dbReference type="KEGG" id="fgg:FSB75_11805"/>
<protein>
    <submittedName>
        <fullName evidence="2">Uncharacterized protein</fullName>
    </submittedName>
</protein>
<feature type="transmembrane region" description="Helical" evidence="1">
    <location>
        <begin position="53"/>
        <end position="70"/>
    </location>
</feature>
<keyword evidence="1" id="KW-0812">Transmembrane</keyword>
<dbReference type="RefSeq" id="WP_146787502.1">
    <property type="nucleotide sequence ID" value="NZ_BAABIO010000001.1"/>
</dbReference>
<proteinExistence type="predicted"/>
<sequence length="79" mass="9744">MLDDFQEKQRQQGTRMRSVMDYTMGIVFFFLGLFFILYRQFGIRIMAREPSNLDYFIGGLFVVYGSWRFYRGYKKNYYR</sequence>
<dbReference type="OrthoDB" id="676313at2"/>
<keyword evidence="1" id="KW-1133">Transmembrane helix</keyword>
<accession>A0A5B8UK57</accession>
<keyword evidence="3" id="KW-1185">Reference proteome</keyword>
<evidence type="ECO:0000313" key="3">
    <source>
        <dbReference type="Proteomes" id="UP000321204"/>
    </source>
</evidence>
<evidence type="ECO:0000256" key="1">
    <source>
        <dbReference type="SAM" id="Phobius"/>
    </source>
</evidence>